<proteinExistence type="predicted"/>
<dbReference type="AlphaFoldDB" id="F2BCE3"/>
<dbReference type="HOGENOM" id="CLU_3313187_0_0_4"/>
<name>F2BCE3_9NEIS</name>
<keyword evidence="3" id="KW-1185">Reference proteome</keyword>
<feature type="compositionally biased region" description="Basic residues" evidence="1">
    <location>
        <begin position="1"/>
        <end position="19"/>
    </location>
</feature>
<dbReference type="Proteomes" id="UP000004105">
    <property type="component" value="Unassembled WGS sequence"/>
</dbReference>
<sequence>MGRHTLHRGGMVGHRHDRGRLKNRESAFQTAFFVKTLPA</sequence>
<gene>
    <name evidence="2" type="ORF">HMPREF9123_1371</name>
</gene>
<protein>
    <submittedName>
        <fullName evidence="2">Uncharacterized protein</fullName>
    </submittedName>
</protein>
<reference evidence="2 3" key="1">
    <citation type="submission" date="2011-02" db="EMBL/GenBank/DDBJ databases">
        <authorList>
            <person name="Muzny D."/>
            <person name="Qin X."/>
            <person name="Deng J."/>
            <person name="Jiang H."/>
            <person name="Liu Y."/>
            <person name="Qu J."/>
            <person name="Song X.-Z."/>
            <person name="Zhang L."/>
            <person name="Thornton R."/>
            <person name="Coyle M."/>
            <person name="Francisco L."/>
            <person name="Jackson L."/>
            <person name="Javaid M."/>
            <person name="Korchina V."/>
            <person name="Kovar C."/>
            <person name="Mata R."/>
            <person name="Mathew T."/>
            <person name="Ngo R."/>
            <person name="Nguyen L."/>
            <person name="Nguyen N."/>
            <person name="Okwuonu G."/>
            <person name="Ongeri F."/>
            <person name="Pham C."/>
            <person name="Simmons D."/>
            <person name="Wilczek-Boney K."/>
            <person name="Hale W."/>
            <person name="Jakkamsetti A."/>
            <person name="Pham P."/>
            <person name="Ruth R."/>
            <person name="San Lucas F."/>
            <person name="Warren J."/>
            <person name="Zhang J."/>
            <person name="Zhao Z."/>
            <person name="Zhou C."/>
            <person name="Zhu D."/>
            <person name="Lee S."/>
            <person name="Bess C."/>
            <person name="Blankenburg K."/>
            <person name="Forbes L."/>
            <person name="Fu Q."/>
            <person name="Gubbala S."/>
            <person name="Hirani K."/>
            <person name="Jayaseelan J.C."/>
            <person name="Lara F."/>
            <person name="Munidasa M."/>
            <person name="Palculict T."/>
            <person name="Patil S."/>
            <person name="Pu L.-L."/>
            <person name="Saada N."/>
            <person name="Tang L."/>
            <person name="Weissenberger G."/>
            <person name="Zhu Y."/>
            <person name="Hemphill L."/>
            <person name="Shang Y."/>
            <person name="Youmans B."/>
            <person name="Ayvaz T."/>
            <person name="Ross M."/>
            <person name="Santibanez J."/>
            <person name="Aqrawi P."/>
            <person name="Gross S."/>
            <person name="Joshi V."/>
            <person name="Fowler G."/>
            <person name="Nazareth L."/>
            <person name="Reid J."/>
            <person name="Worley K."/>
            <person name="Petrosino J."/>
            <person name="Highlander S."/>
            <person name="Gibbs R."/>
        </authorList>
    </citation>
    <scope>NUCLEOTIDE SEQUENCE [LARGE SCALE GENOMIC DNA]</scope>
    <source>
        <strain evidence="2 3">ATCC BAA-1200</strain>
    </source>
</reference>
<evidence type="ECO:0000313" key="3">
    <source>
        <dbReference type="Proteomes" id="UP000004105"/>
    </source>
</evidence>
<accession>F2BCE3</accession>
<comment type="caution">
    <text evidence="2">The sequence shown here is derived from an EMBL/GenBank/DDBJ whole genome shotgun (WGS) entry which is preliminary data.</text>
</comment>
<evidence type="ECO:0000256" key="1">
    <source>
        <dbReference type="SAM" id="MobiDB-lite"/>
    </source>
</evidence>
<evidence type="ECO:0000313" key="2">
    <source>
        <dbReference type="EMBL" id="EGF10900.1"/>
    </source>
</evidence>
<dbReference type="EMBL" id="AFAY01000029">
    <property type="protein sequence ID" value="EGF10900.1"/>
    <property type="molecule type" value="Genomic_DNA"/>
</dbReference>
<organism evidence="2 3">
    <name type="scientific">Neisseria bacilliformis ATCC BAA-1200</name>
    <dbReference type="NCBI Taxonomy" id="888742"/>
    <lineage>
        <taxon>Bacteria</taxon>
        <taxon>Pseudomonadati</taxon>
        <taxon>Pseudomonadota</taxon>
        <taxon>Betaproteobacteria</taxon>
        <taxon>Neisseriales</taxon>
        <taxon>Neisseriaceae</taxon>
        <taxon>Neisseria</taxon>
    </lineage>
</organism>
<feature type="region of interest" description="Disordered" evidence="1">
    <location>
        <begin position="1"/>
        <end position="23"/>
    </location>
</feature>